<reference evidence="2 4" key="2">
    <citation type="submission" date="2018-12" db="EMBL/GenBank/DDBJ databases">
        <title>Legionella sp,whole genome shotgun sequence.</title>
        <authorList>
            <person name="Wu H."/>
        </authorList>
    </citation>
    <scope>NUCLEOTIDE SEQUENCE [LARGE SCALE GENOMIC DNA]</scope>
    <source>
        <strain evidence="4">km489</strain>
        <strain evidence="2">Km489</strain>
    </source>
</reference>
<evidence type="ECO:0000313" key="1">
    <source>
        <dbReference type="EMBL" id="PWY56952.1"/>
    </source>
</evidence>
<dbReference type="Proteomes" id="UP000287374">
    <property type="component" value="Unassembled WGS sequence"/>
</dbReference>
<dbReference type="EMBL" id="RZGX01000005">
    <property type="protein sequence ID" value="RUR24408.1"/>
    <property type="molecule type" value="Genomic_DNA"/>
</dbReference>
<dbReference type="AlphaFoldDB" id="A0A317U8S2"/>
<proteinExistence type="predicted"/>
<name>A0A317U8S2_9GAMM</name>
<evidence type="ECO:0000313" key="4">
    <source>
        <dbReference type="Proteomes" id="UP000287374"/>
    </source>
</evidence>
<dbReference type="Proteomes" id="UP000247152">
    <property type="component" value="Unassembled WGS sequence"/>
</dbReference>
<protein>
    <submittedName>
        <fullName evidence="1">Uncharacterized protein</fullName>
    </submittedName>
</protein>
<accession>A0A317U8S2</accession>
<evidence type="ECO:0000313" key="2">
    <source>
        <dbReference type="EMBL" id="RUR24408.1"/>
    </source>
</evidence>
<reference evidence="1 3" key="1">
    <citation type="submission" date="2018-05" db="EMBL/GenBank/DDBJ databases">
        <title>Legionella qingyii sp.nov., whole genome shotgun sequence.</title>
        <authorList>
            <person name="Wu H."/>
            <person name="Zhu Q."/>
            <person name="Hu C."/>
        </authorList>
    </citation>
    <scope>NUCLEOTIDE SEQUENCE [LARGE SCALE GENOMIC DNA]</scope>
    <source>
        <strain evidence="1 3">HEB18</strain>
    </source>
</reference>
<dbReference type="OrthoDB" id="5649529at2"/>
<dbReference type="RefSeq" id="WP_110141732.1">
    <property type="nucleotide sequence ID" value="NZ_QHJG01000005.1"/>
</dbReference>
<keyword evidence="4" id="KW-1185">Reference proteome</keyword>
<sequence length="76" mass="8246">MSQYSTSKMLGKLAAGQGNTRIEDVSQATEEVGQELAVPQLIPSAKKTSEELEMKKLLTNILGPSFSKGYSPMDKK</sequence>
<organism evidence="1 3">
    <name type="scientific">Legionella qingyii</name>
    <dbReference type="NCBI Taxonomy" id="2184757"/>
    <lineage>
        <taxon>Bacteria</taxon>
        <taxon>Pseudomonadati</taxon>
        <taxon>Pseudomonadota</taxon>
        <taxon>Gammaproteobacteria</taxon>
        <taxon>Legionellales</taxon>
        <taxon>Legionellaceae</taxon>
        <taxon>Legionella</taxon>
    </lineage>
</organism>
<dbReference type="EMBL" id="QHJG01000005">
    <property type="protein sequence ID" value="PWY56952.1"/>
    <property type="molecule type" value="Genomic_DNA"/>
</dbReference>
<evidence type="ECO:0000313" key="3">
    <source>
        <dbReference type="Proteomes" id="UP000247152"/>
    </source>
</evidence>
<comment type="caution">
    <text evidence="1">The sequence shown here is derived from an EMBL/GenBank/DDBJ whole genome shotgun (WGS) entry which is preliminary data.</text>
</comment>
<gene>
    <name evidence="1" type="ORF">DGG96_04325</name>
    <name evidence="2" type="ORF">ELY20_04910</name>
</gene>